<dbReference type="InterPro" id="IPR002881">
    <property type="entry name" value="DUF58"/>
</dbReference>
<dbReference type="PANTHER" id="PTHR34351:SF2">
    <property type="entry name" value="DUF58 DOMAIN-CONTAINING PROTEIN"/>
    <property type="match status" value="1"/>
</dbReference>
<dbReference type="EMBL" id="FNDK01000011">
    <property type="protein sequence ID" value="SDH78149.1"/>
    <property type="molecule type" value="Genomic_DNA"/>
</dbReference>
<keyword evidence="1" id="KW-1133">Transmembrane helix</keyword>
<sequence>MQKWMLLKTISKVIFIGFLAAVLFVYAMFQGGFVSWFLFYAVLTVVAGNAVFLLYPLRSIQMERRIPRTLLTHNDTMTVEIFITKKTRFPFLFLTVYDEVPRGLEIRRQQDLGRMFFFSWQKQLRYTYELKGAQRGAYAFSELHVQTGDLFGFFEKERLVAERDTVTVLPVLRPLVWRQIDKKQNMLENASSAAKSEEETFSAAGVREYVPGDKMTSIDWKVSARTAALVTKEFEWQAGKKYAVMFENDMTAHHTPPFEEAVEFTSAFLHACYKEGVPVDFTTTARPDTVLGSDGRKSDVQRMYMELAQMEKAERESDHLYLSSRFARHTVVYVCPQLTLERVEELKRLVPFCQRLVVASRSLEANRAISEEQISQLKRTRVEWAVWKKQGEALYITL</sequence>
<keyword evidence="4" id="KW-1185">Reference proteome</keyword>
<feature type="domain" description="DUF58" evidence="2">
    <location>
        <begin position="206"/>
        <end position="334"/>
    </location>
</feature>
<proteinExistence type="predicted"/>
<gene>
    <name evidence="3" type="ORF">SAMN05192534_11178</name>
</gene>
<keyword evidence="1" id="KW-0472">Membrane</keyword>
<dbReference type="RefSeq" id="WP_091273668.1">
    <property type="nucleotide sequence ID" value="NZ_FNDK01000011.1"/>
</dbReference>
<evidence type="ECO:0000313" key="3">
    <source>
        <dbReference type="EMBL" id="SDH78149.1"/>
    </source>
</evidence>
<evidence type="ECO:0000259" key="2">
    <source>
        <dbReference type="Pfam" id="PF01882"/>
    </source>
</evidence>
<feature type="transmembrane region" description="Helical" evidence="1">
    <location>
        <begin position="12"/>
        <end position="29"/>
    </location>
</feature>
<reference evidence="3 4" key="1">
    <citation type="submission" date="2016-10" db="EMBL/GenBank/DDBJ databases">
        <authorList>
            <person name="de Groot N.N."/>
        </authorList>
    </citation>
    <scope>NUCLEOTIDE SEQUENCE [LARGE SCALE GENOMIC DNA]</scope>
    <source>
        <strain evidence="3 4">DSM 21632</strain>
    </source>
</reference>
<evidence type="ECO:0000313" key="4">
    <source>
        <dbReference type="Proteomes" id="UP000199163"/>
    </source>
</evidence>
<feature type="transmembrane region" description="Helical" evidence="1">
    <location>
        <begin position="35"/>
        <end position="55"/>
    </location>
</feature>
<dbReference type="Pfam" id="PF01882">
    <property type="entry name" value="DUF58"/>
    <property type="match status" value="1"/>
</dbReference>
<accession>A0A1G8F810</accession>
<name>A0A1G8F810_9BACI</name>
<dbReference type="OrthoDB" id="140416at2"/>
<dbReference type="Proteomes" id="UP000199163">
    <property type="component" value="Unassembled WGS sequence"/>
</dbReference>
<dbReference type="AlphaFoldDB" id="A0A1G8F810"/>
<evidence type="ECO:0000256" key="1">
    <source>
        <dbReference type="SAM" id="Phobius"/>
    </source>
</evidence>
<organism evidence="3 4">
    <name type="scientific">Alteribacillus persepolensis</name>
    <dbReference type="NCBI Taxonomy" id="568899"/>
    <lineage>
        <taxon>Bacteria</taxon>
        <taxon>Bacillati</taxon>
        <taxon>Bacillota</taxon>
        <taxon>Bacilli</taxon>
        <taxon>Bacillales</taxon>
        <taxon>Bacillaceae</taxon>
        <taxon>Alteribacillus</taxon>
    </lineage>
</organism>
<protein>
    <submittedName>
        <fullName evidence="3">Uncharacterized conserved protein, DUF58 family, contains vWF domain</fullName>
    </submittedName>
</protein>
<keyword evidence="1" id="KW-0812">Transmembrane</keyword>
<dbReference type="PANTHER" id="PTHR34351">
    <property type="entry name" value="SLR1927 PROTEIN-RELATED"/>
    <property type="match status" value="1"/>
</dbReference>
<dbReference type="STRING" id="568899.SAMN05192534_11178"/>